<evidence type="ECO:0000313" key="3">
    <source>
        <dbReference type="Proteomes" id="UP000552241"/>
    </source>
</evidence>
<accession>A0A838ZLN3</accession>
<gene>
    <name evidence="2" type="ORF">HU137_02620</name>
</gene>
<feature type="region of interest" description="Disordered" evidence="1">
    <location>
        <begin position="319"/>
        <end position="346"/>
    </location>
</feature>
<organism evidence="2 3">
    <name type="scientific">Moheibacter lacus</name>
    <dbReference type="NCBI Taxonomy" id="2745851"/>
    <lineage>
        <taxon>Bacteria</taxon>
        <taxon>Pseudomonadati</taxon>
        <taxon>Bacteroidota</taxon>
        <taxon>Flavobacteriia</taxon>
        <taxon>Flavobacteriales</taxon>
        <taxon>Weeksellaceae</taxon>
        <taxon>Moheibacter</taxon>
    </lineage>
</organism>
<sequence length="346" mass="40483">MKTINWLLILMVFLVVSCGNENRWDVELPKEKVELKFTDISKDFFDQKVNLNVLQSKYPFFFDNSVENAVWEEQRKDTTELAVFDSVQKTFAKSNYQDELESLFAYYKHYFPEEMLPQIYTYSSGLQSIYEPVIYGRKEGMLFIALDGFLGSNSSWYQKERVYPYVAKNMNPEDIAPSVVKAIGREIIPFDPRKQTFVDMMVDEGKKLILADALLPKSADELKIGYTKEQLEWAIGNEGDIWNYFVEQSLIFSNDKSYRERFLQPGPFSKFLNEIETESPGRIGAWVGWQICRKYLDENPEITLKEFLQKDTQEIFKASKYKPKKGEGNYAPKESTSNDELEKYEN</sequence>
<dbReference type="PROSITE" id="PS51257">
    <property type="entry name" value="PROKAR_LIPOPROTEIN"/>
    <property type="match status" value="1"/>
</dbReference>
<dbReference type="RefSeq" id="WP_182042250.1">
    <property type="nucleotide sequence ID" value="NZ_JACDZE010000001.1"/>
</dbReference>
<name>A0A838ZLN3_9FLAO</name>
<comment type="caution">
    <text evidence="2">The sequence shown here is derived from an EMBL/GenBank/DDBJ whole genome shotgun (WGS) entry which is preliminary data.</text>
</comment>
<evidence type="ECO:0000313" key="2">
    <source>
        <dbReference type="EMBL" id="MBA5628660.1"/>
    </source>
</evidence>
<reference evidence="2 3" key="1">
    <citation type="submission" date="2020-07" db="EMBL/GenBank/DDBJ databases">
        <title>Moheibacter lacus sp. nov., a member of the family Flavobacteriaceae isolated from freshwater lake sediment.</title>
        <authorList>
            <person name="Liu Y."/>
        </authorList>
    </citation>
    <scope>NUCLEOTIDE SEQUENCE [LARGE SCALE GENOMIC DNA]</scope>
    <source>
        <strain evidence="2 3">BDHS18</strain>
    </source>
</reference>
<proteinExistence type="predicted"/>
<dbReference type="Proteomes" id="UP000552241">
    <property type="component" value="Unassembled WGS sequence"/>
</dbReference>
<protein>
    <submittedName>
        <fullName evidence="2">Gliding motility protein, GldB</fullName>
    </submittedName>
</protein>
<dbReference type="Pfam" id="PF25594">
    <property type="entry name" value="GldB_lipo"/>
    <property type="match status" value="1"/>
</dbReference>
<dbReference type="AlphaFoldDB" id="A0A838ZLN3"/>
<dbReference type="InterPro" id="IPR019853">
    <property type="entry name" value="GldB-like"/>
</dbReference>
<dbReference type="EMBL" id="JACDZE010000001">
    <property type="protein sequence ID" value="MBA5628660.1"/>
    <property type="molecule type" value="Genomic_DNA"/>
</dbReference>
<keyword evidence="3" id="KW-1185">Reference proteome</keyword>
<evidence type="ECO:0000256" key="1">
    <source>
        <dbReference type="SAM" id="MobiDB-lite"/>
    </source>
</evidence>